<reference evidence="7" key="2">
    <citation type="journal article" date="2016" name="Front. Microbiol.">
        <title>The Regulatory Protein RosR Affects Rhizobium leguminosarum bv. trifolii Protein Profiles, Cell Surface Properties, and Symbiosis with Clover.</title>
        <authorList>
            <person name="Rachwal K."/>
            <person name="Boguszewska A."/>
            <person name="Kopcinska J."/>
            <person name="Karas M."/>
            <person name="Tchorzewski M."/>
            <person name="Janczarek M."/>
        </authorList>
    </citation>
    <scope>NUCLEOTIDE SEQUENCE</scope>
    <source>
        <strain evidence="7">Rt24.2</strain>
    </source>
</reference>
<dbReference type="AlphaFoldDB" id="A0A1C9HWA5"/>
<dbReference type="PANTHER" id="PTHR43785:SF12">
    <property type="entry name" value="TYPE-1 GLUTAMINE SYNTHETASE 2"/>
    <property type="match status" value="1"/>
</dbReference>
<protein>
    <submittedName>
        <fullName evidence="7">Glutamine synthetase</fullName>
    </submittedName>
</protein>
<organism evidence="7">
    <name type="scientific">Rhizobium leguminosarum bv. trifolii</name>
    <dbReference type="NCBI Taxonomy" id="386"/>
    <lineage>
        <taxon>Bacteria</taxon>
        <taxon>Pseudomonadati</taxon>
        <taxon>Pseudomonadota</taxon>
        <taxon>Alphaproteobacteria</taxon>
        <taxon>Hyphomicrobiales</taxon>
        <taxon>Rhizobiaceae</taxon>
        <taxon>Rhizobium/Agrobacterium group</taxon>
        <taxon>Rhizobium</taxon>
    </lineage>
</organism>
<name>A0A1C9HWA5_RHILT</name>
<dbReference type="InterPro" id="IPR027303">
    <property type="entry name" value="Gln_synth_gly_rich_site"/>
</dbReference>
<evidence type="ECO:0000256" key="2">
    <source>
        <dbReference type="ARBA" id="ARBA00022598"/>
    </source>
</evidence>
<accession>A0A1C9HWA5</accession>
<comment type="cofactor">
    <cofactor evidence="1">
        <name>Mg(2+)</name>
        <dbReference type="ChEBI" id="CHEBI:18420"/>
    </cofactor>
</comment>
<dbReference type="Pfam" id="PF00120">
    <property type="entry name" value="Gln-synt_C"/>
    <property type="match status" value="1"/>
</dbReference>
<evidence type="ECO:0000256" key="1">
    <source>
        <dbReference type="ARBA" id="ARBA00001946"/>
    </source>
</evidence>
<dbReference type="GO" id="GO:0004356">
    <property type="term" value="F:glutamine synthetase activity"/>
    <property type="evidence" value="ECO:0007669"/>
    <property type="project" value="InterPro"/>
</dbReference>
<evidence type="ECO:0000313" key="7">
    <source>
        <dbReference type="EMBL" id="AOO90970.1"/>
    </source>
</evidence>
<sequence>MPRRIFKVMASDRMNGKTDGGEPRFEVLIVGMNGDLRGKQLPLDAQGKVWAGEIRLPTSTQSLDIWGDDNDDITGLSLTIGDPDGMVVADRRSLAPMPWAPEGSMQVLASMHEFDGSPSFMDPRAILAAVLERYASRGLTPVVATELEFYVMSGDWRETGRPSPPENLTYRGEPNGFQLYDMSAVDALDGYLSTLRAYASAQGLPADATTAEFGPGQFEVNLLHRADALAAADDCLYLKRIAEQSARRHGLKSTCMAKPYSDHAGSGLHVHASIIDRQGRNILDAKGGEPKRLKSVTAGLLNTMREAQLIFAPFANSYRRFQPGSFAPVDLTWGSGHRGTAIRIPDKDGPAARIEHRVAGADANPYLLLAAILGGMLTGLDGELDPGEETTPSHTPVNTTRLTHDFLSAVETFRTSPFIADIFGPRYQALYGDTKRKEALAHLRTVSDFDYCTYLPRF</sequence>
<evidence type="ECO:0000256" key="3">
    <source>
        <dbReference type="ARBA" id="ARBA00022842"/>
    </source>
</evidence>
<dbReference type="InterPro" id="IPR014746">
    <property type="entry name" value="Gln_synth/guanido_kin_cat_dom"/>
</dbReference>
<dbReference type="PROSITE" id="PS51987">
    <property type="entry name" value="GS_CATALYTIC"/>
    <property type="match status" value="1"/>
</dbReference>
<dbReference type="SUPFAM" id="SSF54368">
    <property type="entry name" value="Glutamine synthetase, N-terminal domain"/>
    <property type="match status" value="1"/>
</dbReference>
<dbReference type="SUPFAM" id="SSF55931">
    <property type="entry name" value="Glutamine synthetase/guanido kinase"/>
    <property type="match status" value="1"/>
</dbReference>
<proteinExistence type="inferred from homology"/>
<reference evidence="7" key="1">
    <citation type="journal article" date="2015" name="BMC Genomics">
        <title>Transcriptome profiling of a Rhizobium leguminosarum bv. trifolii rosR mutant reveals the role of the transcriptional regulator RosR in motility, synthesis of cell-surface components, and other cellular processes.</title>
        <authorList>
            <person name="Rachwal K."/>
            <person name="Matczynska E."/>
            <person name="Janczarek M."/>
        </authorList>
    </citation>
    <scope>NUCLEOTIDE SEQUENCE</scope>
    <source>
        <strain evidence="7">Rt24.2</strain>
    </source>
</reference>
<evidence type="ECO:0000259" key="6">
    <source>
        <dbReference type="PROSITE" id="PS51987"/>
    </source>
</evidence>
<keyword evidence="2" id="KW-0436">Ligase</keyword>
<dbReference type="InterPro" id="IPR008146">
    <property type="entry name" value="Gln_synth_cat_dom"/>
</dbReference>
<keyword evidence="3" id="KW-0460">Magnesium</keyword>
<dbReference type="Gene3D" id="3.30.590.10">
    <property type="entry name" value="Glutamine synthetase/guanido kinase, catalytic domain"/>
    <property type="match status" value="1"/>
</dbReference>
<dbReference type="SMART" id="SM01230">
    <property type="entry name" value="Gln-synt_C"/>
    <property type="match status" value="1"/>
</dbReference>
<feature type="domain" description="GS catalytic" evidence="6">
    <location>
        <begin position="123"/>
        <end position="458"/>
    </location>
</feature>
<dbReference type="GO" id="GO:0006598">
    <property type="term" value="P:polyamine catabolic process"/>
    <property type="evidence" value="ECO:0007669"/>
    <property type="project" value="TreeGrafter"/>
</dbReference>
<comment type="similarity">
    <text evidence="4 5">Belongs to the glutamine synthetase family.</text>
</comment>
<dbReference type="GO" id="GO:0006542">
    <property type="term" value="P:glutamine biosynthetic process"/>
    <property type="evidence" value="ECO:0007669"/>
    <property type="project" value="InterPro"/>
</dbReference>
<dbReference type="PANTHER" id="PTHR43785">
    <property type="entry name" value="GAMMA-GLUTAMYLPUTRESCINE SYNTHETASE"/>
    <property type="match status" value="1"/>
</dbReference>
<dbReference type="EMBL" id="KX488606">
    <property type="protein sequence ID" value="AOO90970.1"/>
    <property type="molecule type" value="Genomic_DNA"/>
</dbReference>
<dbReference type="InterPro" id="IPR036651">
    <property type="entry name" value="Gln_synt_N_sf"/>
</dbReference>
<evidence type="ECO:0000256" key="4">
    <source>
        <dbReference type="PROSITE-ProRule" id="PRU01331"/>
    </source>
</evidence>
<evidence type="ECO:0000256" key="5">
    <source>
        <dbReference type="RuleBase" id="RU000384"/>
    </source>
</evidence>
<dbReference type="PROSITE" id="PS00181">
    <property type="entry name" value="GLNA_ATP"/>
    <property type="match status" value="1"/>
</dbReference>